<feature type="coiled-coil region" evidence="1">
    <location>
        <begin position="184"/>
        <end position="211"/>
    </location>
</feature>
<sequence>MMAFNPPQLPAYLSDTCTLNQIIGTPKNEEMKAIHAAIRGLNSVAHLPSLYNADLSMQLSQHLFDAQMAVYRANYSIQPLATSSASIYVPPALPPDIPGTLDQVVGAPTDAQIQSVQRVVRFVENLLRNPQRFDVDLSMQLSQHLFDLQLARHMHNAKKEYYNSNESVNEYISDVPEPNAPYGLTRLESVLQDINKTAKRSEQALEKMNQALHSDRGTKIDGGTAPESNTGIHASLARMEQIMIEMQKTMIGSKDVLENVNRVLISNQRVQSTVGSFDQTVKSTVHMNPVNQQGRLASECGLPMLRYWLSGMDYVLWMDAPAVAKYLKFFGIGAHLTRSGDNPTLIDGKADEAAKLLFTYIGLYYESSQYYYAQTT</sequence>
<organism evidence="2 3">
    <name type="scientific">Rhizoctonia solani</name>
    <dbReference type="NCBI Taxonomy" id="456999"/>
    <lineage>
        <taxon>Eukaryota</taxon>
        <taxon>Fungi</taxon>
        <taxon>Dikarya</taxon>
        <taxon>Basidiomycota</taxon>
        <taxon>Agaricomycotina</taxon>
        <taxon>Agaricomycetes</taxon>
        <taxon>Cantharellales</taxon>
        <taxon>Ceratobasidiaceae</taxon>
        <taxon>Rhizoctonia</taxon>
    </lineage>
</organism>
<evidence type="ECO:0008006" key="4">
    <source>
        <dbReference type="Google" id="ProtNLM"/>
    </source>
</evidence>
<gene>
    <name evidence="2" type="ORF">RDB_LOCUS61788</name>
</gene>
<dbReference type="Proteomes" id="UP000663843">
    <property type="component" value="Unassembled WGS sequence"/>
</dbReference>
<dbReference type="EMBL" id="CAJMWT010001997">
    <property type="protein sequence ID" value="CAE6428740.1"/>
    <property type="molecule type" value="Genomic_DNA"/>
</dbReference>
<dbReference type="AlphaFoldDB" id="A0A8H3AP35"/>
<protein>
    <recommendedName>
        <fullName evidence="4">Laminin domain protein</fullName>
    </recommendedName>
</protein>
<evidence type="ECO:0000256" key="1">
    <source>
        <dbReference type="SAM" id="Coils"/>
    </source>
</evidence>
<accession>A0A8H3AP35</accession>
<comment type="caution">
    <text evidence="2">The sequence shown here is derived from an EMBL/GenBank/DDBJ whole genome shotgun (WGS) entry which is preliminary data.</text>
</comment>
<reference evidence="2" key="1">
    <citation type="submission" date="2021-01" db="EMBL/GenBank/DDBJ databases">
        <authorList>
            <person name="Kaushik A."/>
        </authorList>
    </citation>
    <scope>NUCLEOTIDE SEQUENCE</scope>
    <source>
        <strain evidence="2">AG2-2IIIB</strain>
    </source>
</reference>
<evidence type="ECO:0000313" key="3">
    <source>
        <dbReference type="Proteomes" id="UP000663843"/>
    </source>
</evidence>
<evidence type="ECO:0000313" key="2">
    <source>
        <dbReference type="EMBL" id="CAE6428740.1"/>
    </source>
</evidence>
<name>A0A8H3AP35_9AGAM</name>
<keyword evidence="1" id="KW-0175">Coiled coil</keyword>
<proteinExistence type="predicted"/>